<sequence length="360" mass="39770">MASALHLGRQVLRVPDLRPAFANWEQGVSPHHGKLIPVVNAQLEKFCSDKKAVDKGKAIGFALLASSLYPKAAYPVVETMALYAIWNFFWDDEVDRALDPDAPDDIAADVAAADMYRAQSIAYIRHQLGLGDAAETSEPVPPTLMCSSFVTVAPSITRHCNGRQAERLCASLELFVAATGWEQEARLSGRMPTEEEYWQWRIGTTSVDAMLDLADIMNGVVLPSQVLESHQVGVMRMEIIKNTVYVNDLFSLRKEMASTQDDTLMNLVPITMQQQSLDLNSAAQQIVSKLYESIETFDCAAEALRKSTAQHFGAEAVAELGCLIEAYQTIATGVFSWTLQSSRYGVAECKKEHGRYDITL</sequence>
<dbReference type="eggNOG" id="ENOG502SKVE">
    <property type="taxonomic scope" value="Eukaryota"/>
</dbReference>
<evidence type="ECO:0000313" key="3">
    <source>
        <dbReference type="Proteomes" id="UP000019374"/>
    </source>
</evidence>
<gene>
    <name evidence="2" type="ORF">OCS_06263</name>
</gene>
<dbReference type="SFLD" id="SFLDS00005">
    <property type="entry name" value="Isoprenoid_Synthase_Type_I"/>
    <property type="match status" value="1"/>
</dbReference>
<reference evidence="2 3" key="1">
    <citation type="journal article" date="2013" name="Chin. Sci. Bull.">
        <title>Genome survey uncovers the secrets of sex and lifestyle in caterpillar fungus.</title>
        <authorList>
            <person name="Hu X."/>
            <person name="Zhang Y."/>
            <person name="Xiao G."/>
            <person name="Zheng P."/>
            <person name="Xia Y."/>
            <person name="Zhang X."/>
            <person name="St Leger R.J."/>
            <person name="Liu X."/>
            <person name="Wang C."/>
        </authorList>
    </citation>
    <scope>NUCLEOTIDE SEQUENCE [LARGE SCALE GENOMIC DNA]</scope>
    <source>
        <strain evidence="3">Co18 / CGMCC 3.14243</strain>
        <tissue evidence="2">Fruit-body</tissue>
    </source>
</reference>
<protein>
    <submittedName>
        <fullName evidence="2">Terpenoid synthase</fullName>
    </submittedName>
</protein>
<dbReference type="Proteomes" id="UP000019374">
    <property type="component" value="Unassembled WGS sequence"/>
</dbReference>
<dbReference type="GO" id="GO:0010333">
    <property type="term" value="F:terpene synthase activity"/>
    <property type="evidence" value="ECO:0007669"/>
    <property type="project" value="InterPro"/>
</dbReference>
<proteinExistence type="inferred from homology"/>
<dbReference type="HOGENOM" id="CLU_042538_3_1_1"/>
<dbReference type="InterPro" id="IPR008949">
    <property type="entry name" value="Isoprenoid_synthase_dom_sf"/>
</dbReference>
<dbReference type="SUPFAM" id="SSF48576">
    <property type="entry name" value="Terpenoid synthases"/>
    <property type="match status" value="1"/>
</dbReference>
<evidence type="ECO:0000256" key="1">
    <source>
        <dbReference type="ARBA" id="ARBA00006333"/>
    </source>
</evidence>
<dbReference type="AlphaFoldDB" id="T5A8E3"/>
<dbReference type="InterPro" id="IPR034686">
    <property type="entry name" value="Terpene_cyclase-like_2"/>
</dbReference>
<dbReference type="Gene3D" id="1.10.600.10">
    <property type="entry name" value="Farnesyl Diphosphate Synthase"/>
    <property type="match status" value="1"/>
</dbReference>
<accession>T5A8E3</accession>
<comment type="similarity">
    <text evidence="1">Belongs to the terpene synthase family.</text>
</comment>
<dbReference type="Pfam" id="PF19086">
    <property type="entry name" value="Terpene_syn_C_2"/>
    <property type="match status" value="1"/>
</dbReference>
<dbReference type="EMBL" id="KE655787">
    <property type="protein sequence ID" value="EQK98026.1"/>
    <property type="molecule type" value="Genomic_DNA"/>
</dbReference>
<name>T5A8E3_OPHSC</name>
<dbReference type="SFLD" id="SFLDG01020">
    <property type="entry name" value="Terpene_Cyclase_Like_2"/>
    <property type="match status" value="1"/>
</dbReference>
<dbReference type="GO" id="GO:0008299">
    <property type="term" value="P:isoprenoid biosynthetic process"/>
    <property type="evidence" value="ECO:0007669"/>
    <property type="project" value="UniProtKB-ARBA"/>
</dbReference>
<organism evidence="2 3">
    <name type="scientific">Ophiocordyceps sinensis (strain Co18 / CGMCC 3.14243)</name>
    <name type="common">Yarsagumba caterpillar fungus</name>
    <name type="synonym">Hirsutella sinensis</name>
    <dbReference type="NCBI Taxonomy" id="911162"/>
    <lineage>
        <taxon>Eukaryota</taxon>
        <taxon>Fungi</taxon>
        <taxon>Dikarya</taxon>
        <taxon>Ascomycota</taxon>
        <taxon>Pezizomycotina</taxon>
        <taxon>Sordariomycetes</taxon>
        <taxon>Hypocreomycetidae</taxon>
        <taxon>Hypocreales</taxon>
        <taxon>Ophiocordycipitaceae</taxon>
        <taxon>Ophiocordyceps</taxon>
    </lineage>
</organism>
<evidence type="ECO:0000313" key="2">
    <source>
        <dbReference type="EMBL" id="EQK98026.1"/>
    </source>
</evidence>